<proteinExistence type="inferred from homology"/>
<protein>
    <submittedName>
        <fullName evidence="6">ABC transporter substrate-binding protein</fullName>
    </submittedName>
</protein>
<dbReference type="InterPro" id="IPR025997">
    <property type="entry name" value="SBP_2_dom"/>
</dbReference>
<dbReference type="EMBL" id="JAQSIP010000001">
    <property type="protein sequence ID" value="MDD0837369.1"/>
    <property type="molecule type" value="Genomic_DNA"/>
</dbReference>
<feature type="signal peptide" evidence="4">
    <location>
        <begin position="1"/>
        <end position="20"/>
    </location>
</feature>
<dbReference type="Gene3D" id="3.40.50.2300">
    <property type="match status" value="2"/>
</dbReference>
<evidence type="ECO:0000313" key="6">
    <source>
        <dbReference type="EMBL" id="MDD0837369.1"/>
    </source>
</evidence>
<feature type="chain" id="PRO_5046547929" evidence="4">
    <location>
        <begin position="21"/>
        <end position="363"/>
    </location>
</feature>
<dbReference type="CDD" id="cd06324">
    <property type="entry name" value="PBP1_ABC_sugar_binding-like"/>
    <property type="match status" value="1"/>
</dbReference>
<feature type="domain" description="Periplasmic binding protein" evidence="5">
    <location>
        <begin position="23"/>
        <end position="302"/>
    </location>
</feature>
<keyword evidence="7" id="KW-1185">Reference proteome</keyword>
<comment type="caution">
    <text evidence="6">The sequence shown here is derived from an EMBL/GenBank/DDBJ whole genome shotgun (WGS) entry which is preliminary data.</text>
</comment>
<reference evidence="6 7" key="1">
    <citation type="submission" date="2023-02" db="EMBL/GenBank/DDBJ databases">
        <title>Bacterial whole genomic sequence of Curvibacter sp. HBC61.</title>
        <authorList>
            <person name="Le V."/>
            <person name="Ko S.-R."/>
            <person name="Ahn C.-Y."/>
            <person name="Oh H.-M."/>
        </authorList>
    </citation>
    <scope>NUCLEOTIDE SEQUENCE [LARGE SCALE GENOMIC DNA]</scope>
    <source>
        <strain evidence="6 7">HBC61</strain>
    </source>
</reference>
<dbReference type="InterPro" id="IPR028082">
    <property type="entry name" value="Peripla_BP_I"/>
</dbReference>
<gene>
    <name evidence="6" type="ORF">PSQ40_02175</name>
</gene>
<dbReference type="PANTHER" id="PTHR46847:SF2">
    <property type="entry name" value="ABC TRANSPORTER SUGAR-BINDING PROTEIN"/>
    <property type="match status" value="1"/>
</dbReference>
<evidence type="ECO:0000256" key="4">
    <source>
        <dbReference type="SAM" id="SignalP"/>
    </source>
</evidence>
<keyword evidence="3 4" id="KW-0732">Signal</keyword>
<dbReference type="Proteomes" id="UP001528673">
    <property type="component" value="Unassembled WGS sequence"/>
</dbReference>
<dbReference type="SUPFAM" id="SSF53822">
    <property type="entry name" value="Periplasmic binding protein-like I"/>
    <property type="match status" value="1"/>
</dbReference>
<sequence>MLYRFVLMLLAGLLAWPAQAVSVAFINPGRSQEIYWEAASGAMFQASKSLGLQLEIQYAERDHLRALDLVRALVARPAAQRPQYLLLSNDYGTAPEMLRLVEGSGMQVLMVFSGIHGADQRLVGPPRDKYPFWLGSLEPDAEDAGYLTAKALIEKGRQAGLTGSDGLLHVLALGGDRSTPSSAARNSGLHRALAEAPDVVLDQMVYVNWRLDTAAEKTRWLIRRHPEARLIWAGSDQIAFGAMKAWRERGGEPGRDAVFSGINTSTQAMQSIQSGELSVLAGGHFMTGAWGLVMVYDHAHGRDFRDEGLTLVRPMFTLFNPERARRFLQRFGGHELPLDFRQYSKVLNPRVKRYQFDVSVLLR</sequence>
<evidence type="ECO:0000256" key="2">
    <source>
        <dbReference type="ARBA" id="ARBA00007639"/>
    </source>
</evidence>
<evidence type="ECO:0000259" key="5">
    <source>
        <dbReference type="Pfam" id="PF13407"/>
    </source>
</evidence>
<comment type="subcellular location">
    <subcellularLocation>
        <location evidence="1">Cell envelope</location>
    </subcellularLocation>
</comment>
<evidence type="ECO:0000313" key="7">
    <source>
        <dbReference type="Proteomes" id="UP001528673"/>
    </source>
</evidence>
<accession>A0ABT5MVM9</accession>
<organism evidence="6 7">
    <name type="scientific">Curvibacter cyanobacteriorum</name>
    <dbReference type="NCBI Taxonomy" id="3026422"/>
    <lineage>
        <taxon>Bacteria</taxon>
        <taxon>Pseudomonadati</taxon>
        <taxon>Pseudomonadota</taxon>
        <taxon>Betaproteobacteria</taxon>
        <taxon>Burkholderiales</taxon>
        <taxon>Comamonadaceae</taxon>
        <taxon>Curvibacter</taxon>
    </lineage>
</organism>
<comment type="similarity">
    <text evidence="2">Belongs to the bacterial solute-binding protein 2 family.</text>
</comment>
<dbReference type="PANTHER" id="PTHR46847">
    <property type="entry name" value="D-ALLOSE-BINDING PERIPLASMIC PROTEIN-RELATED"/>
    <property type="match status" value="1"/>
</dbReference>
<name>A0ABT5MVM9_9BURK</name>
<evidence type="ECO:0000256" key="3">
    <source>
        <dbReference type="ARBA" id="ARBA00022729"/>
    </source>
</evidence>
<dbReference type="Pfam" id="PF13407">
    <property type="entry name" value="Peripla_BP_4"/>
    <property type="match status" value="1"/>
</dbReference>
<dbReference type="RefSeq" id="WP_273948400.1">
    <property type="nucleotide sequence ID" value="NZ_JAQSIP010000001.1"/>
</dbReference>
<evidence type="ECO:0000256" key="1">
    <source>
        <dbReference type="ARBA" id="ARBA00004196"/>
    </source>
</evidence>